<feature type="binding site" evidence="14">
    <location>
        <begin position="75"/>
        <end position="76"/>
    </location>
    <ligand>
        <name>ATP</name>
        <dbReference type="ChEBI" id="CHEBI:30616"/>
    </ligand>
</feature>
<dbReference type="EMBL" id="LN824141">
    <property type="protein sequence ID" value="CEP78669.1"/>
    <property type="molecule type" value="Genomic_DNA"/>
</dbReference>
<evidence type="ECO:0000313" key="16">
    <source>
        <dbReference type="EMBL" id="CEP78669.1"/>
    </source>
</evidence>
<dbReference type="Pfam" id="PF00365">
    <property type="entry name" value="PFK"/>
    <property type="match status" value="1"/>
</dbReference>
<dbReference type="GO" id="GO:0048029">
    <property type="term" value="F:monosaccharide binding"/>
    <property type="evidence" value="ECO:0007669"/>
    <property type="project" value="TreeGrafter"/>
</dbReference>
<feature type="active site" description="Proton acceptor" evidence="14">
    <location>
        <position position="131"/>
    </location>
</feature>
<keyword evidence="17" id="KW-1185">Reference proteome</keyword>
<feature type="binding site" evidence="14">
    <location>
        <position position="14"/>
    </location>
    <ligand>
        <name>ATP</name>
        <dbReference type="ChEBI" id="CHEBI:30616"/>
    </ligand>
</feature>
<dbReference type="GO" id="GO:0005945">
    <property type="term" value="C:6-phosphofructokinase complex"/>
    <property type="evidence" value="ECO:0007669"/>
    <property type="project" value="TreeGrafter"/>
</dbReference>
<dbReference type="GO" id="GO:0061621">
    <property type="term" value="P:canonical glycolysis"/>
    <property type="evidence" value="ECO:0007669"/>
    <property type="project" value="TreeGrafter"/>
</dbReference>
<evidence type="ECO:0000256" key="7">
    <source>
        <dbReference type="ARBA" id="ARBA00022723"/>
    </source>
</evidence>
<feature type="binding site" description="in other chain" evidence="14">
    <location>
        <begin position="129"/>
        <end position="131"/>
    </location>
    <ligand>
        <name>substrate</name>
        <note>ligand shared between dimeric partners</note>
    </ligand>
</feature>
<keyword evidence="5 14" id="KW-0021">Allosteric enzyme</keyword>
<comment type="activity regulation">
    <text evidence="14">Allosterically activated by ADP and other diphosphonucleosides, and allosterically inhibited by phosphoenolpyruvate.</text>
</comment>
<proteinExistence type="inferred from homology"/>
<evidence type="ECO:0000256" key="11">
    <source>
        <dbReference type="ARBA" id="ARBA00022842"/>
    </source>
</evidence>
<dbReference type="PANTHER" id="PTHR13697:SF4">
    <property type="entry name" value="ATP-DEPENDENT 6-PHOSPHOFRUCTOKINASE"/>
    <property type="match status" value="1"/>
</dbReference>
<gene>
    <name evidence="14 16" type="primary">pfkA</name>
    <name evidence="16" type="ORF">DTL3_1375</name>
</gene>
<feature type="binding site" evidence="14">
    <location>
        <position position="106"/>
    </location>
    <ligand>
        <name>Mg(2+)</name>
        <dbReference type="ChEBI" id="CHEBI:18420"/>
        <note>catalytic</note>
    </ligand>
</feature>
<name>A0A0C7P477_DEFTU</name>
<dbReference type="NCBIfam" id="NF002872">
    <property type="entry name" value="PRK03202.1"/>
    <property type="match status" value="1"/>
</dbReference>
<evidence type="ECO:0000256" key="12">
    <source>
        <dbReference type="ARBA" id="ARBA00023152"/>
    </source>
</evidence>
<evidence type="ECO:0000256" key="6">
    <source>
        <dbReference type="ARBA" id="ARBA00022679"/>
    </source>
</evidence>
<comment type="cofactor">
    <cofactor evidence="1 14">
        <name>Mg(2+)</name>
        <dbReference type="ChEBI" id="CHEBI:18420"/>
    </cofactor>
</comment>
<dbReference type="GO" id="GO:0046872">
    <property type="term" value="F:metal ion binding"/>
    <property type="evidence" value="ECO:0007669"/>
    <property type="project" value="UniProtKB-KW"/>
</dbReference>
<dbReference type="PANTHER" id="PTHR13697">
    <property type="entry name" value="PHOSPHOFRUCTOKINASE"/>
    <property type="match status" value="1"/>
</dbReference>
<dbReference type="GO" id="GO:0042802">
    <property type="term" value="F:identical protein binding"/>
    <property type="evidence" value="ECO:0007669"/>
    <property type="project" value="TreeGrafter"/>
</dbReference>
<dbReference type="SUPFAM" id="SSF53784">
    <property type="entry name" value="Phosphofructokinase"/>
    <property type="match status" value="1"/>
</dbReference>
<feature type="binding site" description="in other chain" evidence="14">
    <location>
        <position position="215"/>
    </location>
    <ligand>
        <name>ADP</name>
        <dbReference type="ChEBI" id="CHEBI:456216"/>
        <note>allosteric activator; ligand shared between dimeric partners</note>
    </ligand>
</feature>
<keyword evidence="4 14" id="KW-0963">Cytoplasm</keyword>
<feature type="binding site" description="in other chain" evidence="14">
    <location>
        <begin position="217"/>
        <end position="219"/>
    </location>
    <ligand>
        <name>ADP</name>
        <dbReference type="ChEBI" id="CHEBI:456216"/>
        <note>allosteric activator; ligand shared between dimeric partners</note>
    </ligand>
</feature>
<feature type="binding site" evidence="14">
    <location>
        <begin position="105"/>
        <end position="108"/>
    </location>
    <ligand>
        <name>ATP</name>
        <dbReference type="ChEBI" id="CHEBI:30616"/>
    </ligand>
</feature>
<dbReference type="STRING" id="1006576.DTL3_1375"/>
<comment type="pathway">
    <text evidence="3 14">Carbohydrate degradation; glycolysis; D-glyceraldehyde 3-phosphate and glycerone phosphate from D-glucose: step 3/4.</text>
</comment>
<dbReference type="InterPro" id="IPR012003">
    <property type="entry name" value="ATP_PFK_prok-type"/>
</dbReference>
<reference evidence="17" key="1">
    <citation type="submission" date="2014-11" db="EMBL/GenBank/DDBJ databases">
        <authorList>
            <person name="Wibberg D."/>
        </authorList>
    </citation>
    <scope>NUCLEOTIDE SEQUENCE [LARGE SCALE GENOMIC DNA]</scope>
    <source>
        <strain evidence="17">L3</strain>
    </source>
</reference>
<feature type="binding site" description="in other chain" evidence="14">
    <location>
        <position position="226"/>
    </location>
    <ligand>
        <name>substrate</name>
        <note>ligand shared between dimeric partners</note>
    </ligand>
</feature>
<feature type="binding site" evidence="14">
    <location>
        <position position="166"/>
    </location>
    <ligand>
        <name>substrate</name>
        <note>ligand shared between dimeric partners</note>
    </ligand>
</feature>
<feature type="binding site" description="in other chain" evidence="14">
    <location>
        <begin position="173"/>
        <end position="175"/>
    </location>
    <ligand>
        <name>substrate</name>
        <note>ligand shared between dimeric partners</note>
    </ligand>
</feature>
<keyword evidence="11 14" id="KW-0460">Magnesium</keyword>
<comment type="catalytic activity">
    <reaction evidence="13 14">
        <text>beta-D-fructose 6-phosphate + ATP = beta-D-fructose 1,6-bisphosphate + ADP + H(+)</text>
        <dbReference type="Rhea" id="RHEA:16109"/>
        <dbReference type="ChEBI" id="CHEBI:15378"/>
        <dbReference type="ChEBI" id="CHEBI:30616"/>
        <dbReference type="ChEBI" id="CHEBI:32966"/>
        <dbReference type="ChEBI" id="CHEBI:57634"/>
        <dbReference type="ChEBI" id="CHEBI:456216"/>
        <dbReference type="EC" id="2.7.1.11"/>
    </reaction>
</comment>
<dbReference type="HOGENOM" id="CLU_020655_0_1_0"/>
<feature type="binding site" description="in other chain" evidence="14">
    <location>
        <begin position="189"/>
        <end position="191"/>
    </location>
    <ligand>
        <name>ADP</name>
        <dbReference type="ChEBI" id="CHEBI:456216"/>
        <note>allosteric activator; ligand shared between dimeric partners</note>
    </ligand>
</feature>
<evidence type="ECO:0000256" key="5">
    <source>
        <dbReference type="ARBA" id="ARBA00022533"/>
    </source>
</evidence>
<comment type="caution">
    <text evidence="14">Lacks conserved residue(s) required for the propagation of feature annotation.</text>
</comment>
<protein>
    <recommendedName>
        <fullName evidence="14">ATP-dependent 6-phosphofructokinase</fullName>
        <shortName evidence="14">ATP-PFK</shortName>
        <shortName evidence="14">Phosphofructokinase</shortName>
        <ecNumber evidence="14">2.7.1.11</ecNumber>
    </recommendedName>
    <alternativeName>
        <fullName evidence="14">Phosphohexokinase</fullName>
    </alternativeName>
</protein>
<dbReference type="InterPro" id="IPR015912">
    <property type="entry name" value="Phosphofructokinase_CS"/>
</dbReference>
<dbReference type="Gene3D" id="3.40.50.450">
    <property type="match status" value="1"/>
</dbReference>
<dbReference type="GO" id="GO:0016208">
    <property type="term" value="F:AMP binding"/>
    <property type="evidence" value="ECO:0007669"/>
    <property type="project" value="TreeGrafter"/>
</dbReference>
<dbReference type="Proteomes" id="UP000032809">
    <property type="component" value="Chromosome I"/>
</dbReference>
<comment type="function">
    <text evidence="14">Catalyzes the phosphorylation of D-fructose 6-phosphate to fructose 1,6-bisphosphate by ATP, the first committing step of glycolysis.</text>
</comment>
<dbReference type="AlphaFoldDB" id="A0A0C7P477"/>
<dbReference type="PROSITE" id="PS00433">
    <property type="entry name" value="PHOSPHOFRUCTOKINASE"/>
    <property type="match status" value="1"/>
</dbReference>
<dbReference type="NCBIfam" id="TIGR02482">
    <property type="entry name" value="PFKA_ATP"/>
    <property type="match status" value="1"/>
</dbReference>
<feature type="domain" description="Phosphofructokinase" evidence="15">
    <location>
        <begin position="6"/>
        <end position="278"/>
    </location>
</feature>
<evidence type="ECO:0000256" key="2">
    <source>
        <dbReference type="ARBA" id="ARBA00004496"/>
    </source>
</evidence>
<sequence>MATIKKIGILTSGGDAPGMNAVIRSVTRCAVTEGIEVYGFLRGFAGILDKDYKKLSYSDVGGIMERGGTILRTSRVPEFKLPEVRKVAGDILKELGIDALVIIGGEGSLTGGNLLAQEQGIPFIGIPGSIDNDIAHTDMSIGVDTCLNTVVDAMQKLKDTASSHERAFIVEVMGRTSGYIALMSGLAIGAEAIIIPEVPVDYDSLAEKMWSERKRGKINSIVVVAEGSASAYTVARHLENRIGFETRITILGHIQRGGSPTAFDRILASRMGYEAVKSLLDGNFNVMIGLSRNDLARISIDQVLSEKKSIDMNIVKLAGILS</sequence>
<dbReference type="UniPathway" id="UPA00109">
    <property type="reaction ID" value="UER00182"/>
</dbReference>
<dbReference type="Gene3D" id="3.40.50.460">
    <property type="entry name" value="Phosphofructokinase domain"/>
    <property type="match status" value="1"/>
</dbReference>
<keyword evidence="7 14" id="KW-0479">Metal-binding</keyword>
<dbReference type="InterPro" id="IPR022953">
    <property type="entry name" value="ATP_PFK"/>
</dbReference>
<dbReference type="PIRSF" id="PIRSF000532">
    <property type="entry name" value="ATP_PFK_prok"/>
    <property type="match status" value="1"/>
</dbReference>
<evidence type="ECO:0000256" key="4">
    <source>
        <dbReference type="ARBA" id="ARBA00022490"/>
    </source>
</evidence>
<dbReference type="InterPro" id="IPR000023">
    <property type="entry name" value="Phosphofructokinase_dom"/>
</dbReference>
<keyword evidence="10 14" id="KW-0067">ATP-binding</keyword>
<evidence type="ECO:0000259" key="15">
    <source>
        <dbReference type="Pfam" id="PF00365"/>
    </source>
</evidence>
<feature type="binding site" description="in other chain" evidence="14">
    <location>
        <position position="158"/>
    </location>
    <ligand>
        <name>ADP</name>
        <dbReference type="ChEBI" id="CHEBI:456216"/>
        <note>allosteric activator; ligand shared between dimeric partners</note>
    </ligand>
</feature>
<dbReference type="EC" id="2.7.1.11" evidence="14"/>
<comment type="similarity">
    <text evidence="14">Belongs to the phosphofructokinase type A (PFKA) family. ATP-dependent PFK group I subfamily. Prokaryotic clade 'B1' sub-subfamily.</text>
</comment>
<dbReference type="GO" id="GO:0003872">
    <property type="term" value="F:6-phosphofructokinase activity"/>
    <property type="evidence" value="ECO:0007669"/>
    <property type="project" value="UniProtKB-UniRule"/>
</dbReference>
<keyword evidence="8 14" id="KW-0547">Nucleotide-binding</keyword>
<comment type="subcellular location">
    <subcellularLocation>
        <location evidence="2 14">Cytoplasm</location>
    </subcellularLocation>
</comment>
<evidence type="ECO:0000256" key="1">
    <source>
        <dbReference type="ARBA" id="ARBA00001946"/>
    </source>
</evidence>
<feature type="binding site" description="in other chain" evidence="14">
    <location>
        <begin position="253"/>
        <end position="256"/>
    </location>
    <ligand>
        <name>substrate</name>
        <note>ligand shared between dimeric partners</note>
    </ligand>
</feature>
<evidence type="ECO:0000256" key="14">
    <source>
        <dbReference type="HAMAP-Rule" id="MF_00339"/>
    </source>
</evidence>
<dbReference type="KEGG" id="dtn:DTL3_1375"/>
<accession>A0A0C7P477</accession>
<keyword evidence="9 14" id="KW-0418">Kinase</keyword>
<dbReference type="GO" id="GO:0030388">
    <property type="term" value="P:fructose 1,6-bisphosphate metabolic process"/>
    <property type="evidence" value="ECO:0007669"/>
    <property type="project" value="TreeGrafter"/>
</dbReference>
<dbReference type="PATRIC" id="fig|1006576.9.peg.1372"/>
<dbReference type="GO" id="GO:0006002">
    <property type="term" value="P:fructose 6-phosphate metabolic process"/>
    <property type="evidence" value="ECO:0007669"/>
    <property type="project" value="UniProtKB-UniRule"/>
</dbReference>
<feature type="binding site" evidence="14">
    <location>
        <position position="247"/>
    </location>
    <ligand>
        <name>substrate</name>
        <note>ligand shared between dimeric partners</note>
    </ligand>
</feature>
<dbReference type="GO" id="GO:0070095">
    <property type="term" value="F:fructose-6-phosphate binding"/>
    <property type="evidence" value="ECO:0007669"/>
    <property type="project" value="TreeGrafter"/>
</dbReference>
<evidence type="ECO:0000256" key="10">
    <source>
        <dbReference type="ARBA" id="ARBA00022840"/>
    </source>
</evidence>
<evidence type="ECO:0000313" key="17">
    <source>
        <dbReference type="Proteomes" id="UP000032809"/>
    </source>
</evidence>
<dbReference type="InterPro" id="IPR035966">
    <property type="entry name" value="PKF_sf"/>
</dbReference>
<evidence type="ECO:0000256" key="13">
    <source>
        <dbReference type="ARBA" id="ARBA00048070"/>
    </source>
</evidence>
<comment type="subunit">
    <text evidence="14">Homotetramer.</text>
</comment>
<keyword evidence="6 14" id="KW-0808">Transferase</keyword>
<dbReference type="PRINTS" id="PR00476">
    <property type="entry name" value="PHFRCTKINASE"/>
</dbReference>
<dbReference type="HAMAP" id="MF_00339">
    <property type="entry name" value="Phosphofructokinase_I_B1"/>
    <property type="match status" value="1"/>
</dbReference>
<evidence type="ECO:0000256" key="8">
    <source>
        <dbReference type="ARBA" id="ARBA00022741"/>
    </source>
</evidence>
<dbReference type="FunFam" id="3.40.50.460:FF:000002">
    <property type="entry name" value="ATP-dependent 6-phosphofructokinase"/>
    <property type="match status" value="1"/>
</dbReference>
<dbReference type="GO" id="GO:0005524">
    <property type="term" value="F:ATP binding"/>
    <property type="evidence" value="ECO:0007669"/>
    <property type="project" value="UniProtKB-UniRule"/>
</dbReference>
<dbReference type="InterPro" id="IPR012828">
    <property type="entry name" value="PFKA_ATP_prok"/>
</dbReference>
<organism evidence="16 17">
    <name type="scientific">Defluviitoga tunisiensis</name>
    <dbReference type="NCBI Taxonomy" id="1006576"/>
    <lineage>
        <taxon>Bacteria</taxon>
        <taxon>Thermotogati</taxon>
        <taxon>Thermotogota</taxon>
        <taxon>Thermotogae</taxon>
        <taxon>Petrotogales</taxon>
        <taxon>Petrotogaceae</taxon>
        <taxon>Defluviitoga</taxon>
    </lineage>
</organism>
<feature type="binding site" evidence="14">
    <location>
        <begin position="24"/>
        <end position="28"/>
    </location>
    <ligand>
        <name>ADP</name>
        <dbReference type="ChEBI" id="CHEBI:456216"/>
        <note>allosteric activator; ligand shared between dimeric partners</note>
    </ligand>
</feature>
<evidence type="ECO:0000256" key="3">
    <source>
        <dbReference type="ARBA" id="ARBA00004679"/>
    </source>
</evidence>
<evidence type="ECO:0000256" key="9">
    <source>
        <dbReference type="ARBA" id="ARBA00022777"/>
    </source>
</evidence>
<keyword evidence="12 14" id="KW-0324">Glycolysis</keyword>